<protein>
    <submittedName>
        <fullName evidence="1">Uncharacterized protein</fullName>
    </submittedName>
</protein>
<comment type="caution">
    <text evidence="1">The sequence shown here is derived from an EMBL/GenBank/DDBJ whole genome shotgun (WGS) entry which is preliminary data.</text>
</comment>
<keyword evidence="2" id="KW-1185">Reference proteome</keyword>
<reference evidence="1" key="1">
    <citation type="submission" date="2022-08" db="EMBL/GenBank/DDBJ databases">
        <title>Genome Sequence of Pycnoporus sanguineus.</title>
        <authorList>
            <person name="Buettner E."/>
        </authorList>
    </citation>
    <scope>NUCLEOTIDE SEQUENCE</scope>
    <source>
        <strain evidence="1">CG-C14</strain>
    </source>
</reference>
<dbReference type="EMBL" id="JANSHE010004586">
    <property type="protein sequence ID" value="KAJ2976266.1"/>
    <property type="molecule type" value="Genomic_DNA"/>
</dbReference>
<organism evidence="1 2">
    <name type="scientific">Trametes sanguinea</name>
    <dbReference type="NCBI Taxonomy" id="158606"/>
    <lineage>
        <taxon>Eukaryota</taxon>
        <taxon>Fungi</taxon>
        <taxon>Dikarya</taxon>
        <taxon>Basidiomycota</taxon>
        <taxon>Agaricomycotina</taxon>
        <taxon>Agaricomycetes</taxon>
        <taxon>Polyporales</taxon>
        <taxon>Polyporaceae</taxon>
        <taxon>Trametes</taxon>
    </lineage>
</organism>
<accession>A0ACC1NCB7</accession>
<proteinExistence type="predicted"/>
<gene>
    <name evidence="1" type="ORF">NUW54_g11595</name>
</gene>
<name>A0ACC1NCB7_9APHY</name>
<evidence type="ECO:0000313" key="1">
    <source>
        <dbReference type="EMBL" id="KAJ2976266.1"/>
    </source>
</evidence>
<sequence>MASNNQTLGTVLSVIGLVSVPSILGAMIYNLLPCTRLQELEQLFAETEGMLHKNTEAGLLGTCDMVSGFHRRLGLLRGKIDDARAESHCATTYAQNFKKMLAGLSRRIYSLCGEVKDLRADISVRRIHSTPHKTLTESDHCLRRLLLERESAFGRLKHLWQAKPIPVRSLPPGLPCLRHLAKAVAHWQTPIHRIYLRTRHD</sequence>
<dbReference type="Proteomes" id="UP001144978">
    <property type="component" value="Unassembled WGS sequence"/>
</dbReference>
<evidence type="ECO:0000313" key="2">
    <source>
        <dbReference type="Proteomes" id="UP001144978"/>
    </source>
</evidence>